<accession>A0ABT9RI73</accession>
<gene>
    <name evidence="1" type="ORF">J2S55_008249</name>
</gene>
<organism evidence="1 2">
    <name type="scientific">Streptosporangium brasiliense</name>
    <dbReference type="NCBI Taxonomy" id="47480"/>
    <lineage>
        <taxon>Bacteria</taxon>
        <taxon>Bacillati</taxon>
        <taxon>Actinomycetota</taxon>
        <taxon>Actinomycetes</taxon>
        <taxon>Streptosporangiales</taxon>
        <taxon>Streptosporangiaceae</taxon>
        <taxon>Streptosporangium</taxon>
    </lineage>
</organism>
<dbReference type="Proteomes" id="UP001230426">
    <property type="component" value="Unassembled WGS sequence"/>
</dbReference>
<comment type="caution">
    <text evidence="1">The sequence shown here is derived from an EMBL/GenBank/DDBJ whole genome shotgun (WGS) entry which is preliminary data.</text>
</comment>
<evidence type="ECO:0000313" key="2">
    <source>
        <dbReference type="Proteomes" id="UP001230426"/>
    </source>
</evidence>
<proteinExistence type="predicted"/>
<protein>
    <submittedName>
        <fullName evidence="1">Uncharacterized protein</fullName>
    </submittedName>
</protein>
<reference evidence="1 2" key="1">
    <citation type="submission" date="2023-07" db="EMBL/GenBank/DDBJ databases">
        <title>Sequencing the genomes of 1000 actinobacteria strains.</title>
        <authorList>
            <person name="Klenk H.-P."/>
        </authorList>
    </citation>
    <scope>NUCLEOTIDE SEQUENCE [LARGE SCALE GENOMIC DNA]</scope>
    <source>
        <strain evidence="1 2">DSM 44109</strain>
    </source>
</reference>
<keyword evidence="2" id="KW-1185">Reference proteome</keyword>
<sequence length="57" mass="6038">MPGLYAGLVITAGQRGDSPQFEVVLSRNRVPRLGPGRPPRIAGSVSVAVVRAPAMRR</sequence>
<name>A0ABT9RI73_9ACTN</name>
<dbReference type="EMBL" id="JAUSRB010000002">
    <property type="protein sequence ID" value="MDP9868983.1"/>
    <property type="molecule type" value="Genomic_DNA"/>
</dbReference>
<evidence type="ECO:0000313" key="1">
    <source>
        <dbReference type="EMBL" id="MDP9868983.1"/>
    </source>
</evidence>